<proteinExistence type="predicted"/>
<gene>
    <name evidence="6" type="ORF">DY000_02032955</name>
</gene>
<evidence type="ECO:0000256" key="1">
    <source>
        <dbReference type="ARBA" id="ARBA00004141"/>
    </source>
</evidence>
<evidence type="ECO:0000256" key="2">
    <source>
        <dbReference type="ARBA" id="ARBA00022692"/>
    </source>
</evidence>
<evidence type="ECO:0000256" key="3">
    <source>
        <dbReference type="ARBA" id="ARBA00022989"/>
    </source>
</evidence>
<dbReference type="Pfam" id="PF00916">
    <property type="entry name" value="Sulfate_transp"/>
    <property type="match status" value="1"/>
</dbReference>
<comment type="caution">
    <text evidence="6">The sequence shown here is derived from an EMBL/GenBank/DDBJ whole genome shotgun (WGS) entry which is preliminary data.</text>
</comment>
<dbReference type="EMBL" id="QGKV02000649">
    <property type="protein sequence ID" value="KAF3578321.1"/>
    <property type="molecule type" value="Genomic_DNA"/>
</dbReference>
<accession>A0ABQ7DMU8</accession>
<dbReference type="Proteomes" id="UP000266723">
    <property type="component" value="Unassembled WGS sequence"/>
</dbReference>
<comment type="subcellular location">
    <subcellularLocation>
        <location evidence="1">Membrane</location>
        <topology evidence="1">Multi-pass membrane protein</topology>
    </subcellularLocation>
</comment>
<reference evidence="6 7" key="1">
    <citation type="journal article" date="2020" name="BMC Genomics">
        <title>Intraspecific diversification of the crop wild relative Brassica cretica Lam. using demographic model selection.</title>
        <authorList>
            <person name="Kioukis A."/>
            <person name="Michalopoulou V.A."/>
            <person name="Briers L."/>
            <person name="Pirintsos S."/>
            <person name="Studholme D.J."/>
            <person name="Pavlidis P."/>
            <person name="Sarris P.F."/>
        </authorList>
    </citation>
    <scope>NUCLEOTIDE SEQUENCE [LARGE SCALE GENOMIC DNA]</scope>
    <source>
        <strain evidence="7">cv. PFS-1207/04</strain>
    </source>
</reference>
<name>A0ABQ7DMU8_BRACR</name>
<keyword evidence="4" id="KW-0472">Membrane</keyword>
<organism evidence="6 7">
    <name type="scientific">Brassica cretica</name>
    <name type="common">Mustard</name>
    <dbReference type="NCBI Taxonomy" id="69181"/>
    <lineage>
        <taxon>Eukaryota</taxon>
        <taxon>Viridiplantae</taxon>
        <taxon>Streptophyta</taxon>
        <taxon>Embryophyta</taxon>
        <taxon>Tracheophyta</taxon>
        <taxon>Spermatophyta</taxon>
        <taxon>Magnoliopsida</taxon>
        <taxon>eudicotyledons</taxon>
        <taxon>Gunneridae</taxon>
        <taxon>Pentapetalae</taxon>
        <taxon>rosids</taxon>
        <taxon>malvids</taxon>
        <taxon>Brassicales</taxon>
        <taxon>Brassicaceae</taxon>
        <taxon>Brassiceae</taxon>
        <taxon>Brassica</taxon>
    </lineage>
</organism>
<sequence>MEGAATVVSLQQHKGIFGLKHSTEATDVISVMRAVFSQTHHVGDGRVAFSVVFSFSSFFPPDTS</sequence>
<evidence type="ECO:0000256" key="4">
    <source>
        <dbReference type="ARBA" id="ARBA00023136"/>
    </source>
</evidence>
<dbReference type="InterPro" id="IPR011547">
    <property type="entry name" value="SLC26A/SulP_dom"/>
</dbReference>
<evidence type="ECO:0000313" key="7">
    <source>
        <dbReference type="Proteomes" id="UP000266723"/>
    </source>
</evidence>
<keyword evidence="3" id="KW-1133">Transmembrane helix</keyword>
<evidence type="ECO:0000259" key="5">
    <source>
        <dbReference type="Pfam" id="PF00916"/>
    </source>
</evidence>
<protein>
    <recommendedName>
        <fullName evidence="5">SLC26A/SulP transporter domain-containing protein</fullName>
    </recommendedName>
</protein>
<keyword evidence="2" id="KW-0812">Transmembrane</keyword>
<evidence type="ECO:0000313" key="6">
    <source>
        <dbReference type="EMBL" id="KAF3578321.1"/>
    </source>
</evidence>
<keyword evidence="7" id="KW-1185">Reference proteome</keyword>
<feature type="domain" description="SLC26A/SulP transporter" evidence="5">
    <location>
        <begin position="1"/>
        <end position="53"/>
    </location>
</feature>